<feature type="transmembrane region" description="Helical" evidence="9">
    <location>
        <begin position="12"/>
        <end position="32"/>
    </location>
</feature>
<keyword evidence="12" id="KW-1185">Reference proteome</keyword>
<dbReference type="STRING" id="1123282.SAMN02745823_03611"/>
<dbReference type="SUPFAM" id="SSF52266">
    <property type="entry name" value="SGNH hydrolase"/>
    <property type="match status" value="1"/>
</dbReference>
<dbReference type="AlphaFoldDB" id="A0A1M5ZFC3"/>
<dbReference type="RefSeq" id="WP_073082448.1">
    <property type="nucleotide sequence ID" value="NZ_FQXV01000018.1"/>
</dbReference>
<feature type="transmembrane region" description="Helical" evidence="9">
    <location>
        <begin position="332"/>
        <end position="353"/>
    </location>
</feature>
<feature type="compositionally biased region" description="Low complexity" evidence="8">
    <location>
        <begin position="435"/>
        <end position="454"/>
    </location>
</feature>
<organism evidence="11 12">
    <name type="scientific">Sporobacter termitidis DSM 10068</name>
    <dbReference type="NCBI Taxonomy" id="1123282"/>
    <lineage>
        <taxon>Bacteria</taxon>
        <taxon>Bacillati</taxon>
        <taxon>Bacillota</taxon>
        <taxon>Clostridia</taxon>
        <taxon>Eubacteriales</taxon>
        <taxon>Oscillospiraceae</taxon>
        <taxon>Sporobacter</taxon>
    </lineage>
</organism>
<protein>
    <submittedName>
        <fullName evidence="11">Peptidoglycan/LPS O-acetylase OafA/YrhL, contains acyltransferase and SGNH-hydrolase domains</fullName>
    </submittedName>
</protein>
<dbReference type="CDD" id="cd01840">
    <property type="entry name" value="SGNH_hydrolase_yrhL_like"/>
    <property type="match status" value="1"/>
</dbReference>
<dbReference type="PANTHER" id="PTHR23028">
    <property type="entry name" value="ACETYLTRANSFERASE"/>
    <property type="match status" value="1"/>
</dbReference>
<accession>A0A1M5ZFC3</accession>
<feature type="transmembrane region" description="Helical" evidence="9">
    <location>
        <begin position="80"/>
        <end position="99"/>
    </location>
</feature>
<dbReference type="EMBL" id="FQXV01000018">
    <property type="protein sequence ID" value="SHI22623.1"/>
    <property type="molecule type" value="Genomic_DNA"/>
</dbReference>
<evidence type="ECO:0000256" key="1">
    <source>
        <dbReference type="ARBA" id="ARBA00004651"/>
    </source>
</evidence>
<evidence type="ECO:0000256" key="2">
    <source>
        <dbReference type="ARBA" id="ARBA00022475"/>
    </source>
</evidence>
<name>A0A1M5ZFC3_9FIRM</name>
<evidence type="ECO:0000313" key="11">
    <source>
        <dbReference type="EMBL" id="SHI22623.1"/>
    </source>
</evidence>
<feature type="transmembrane region" description="Helical" evidence="9">
    <location>
        <begin position="236"/>
        <end position="258"/>
    </location>
</feature>
<keyword evidence="4 9" id="KW-0812">Transmembrane</keyword>
<feature type="compositionally biased region" description="Pro residues" evidence="8">
    <location>
        <begin position="460"/>
        <end position="478"/>
    </location>
</feature>
<keyword evidence="3 11" id="KW-0808">Transferase</keyword>
<gene>
    <name evidence="11" type="ORF">SAMN02745823_03611</name>
</gene>
<dbReference type="InterPro" id="IPR050879">
    <property type="entry name" value="Acyltransferase_3"/>
</dbReference>
<dbReference type="Proteomes" id="UP000183995">
    <property type="component" value="Unassembled WGS sequence"/>
</dbReference>
<evidence type="ECO:0000256" key="7">
    <source>
        <dbReference type="ARBA" id="ARBA00023315"/>
    </source>
</evidence>
<dbReference type="InterPro" id="IPR002656">
    <property type="entry name" value="Acyl_transf_3_dom"/>
</dbReference>
<feature type="transmembrane region" description="Helical" evidence="9">
    <location>
        <begin position="207"/>
        <end position="224"/>
    </location>
</feature>
<evidence type="ECO:0000259" key="10">
    <source>
        <dbReference type="Pfam" id="PF01757"/>
    </source>
</evidence>
<feature type="domain" description="Acyltransferase 3" evidence="10">
    <location>
        <begin position="13"/>
        <end position="347"/>
    </location>
</feature>
<keyword evidence="7 11" id="KW-0012">Acyltransferase</keyword>
<keyword evidence="6 9" id="KW-0472">Membrane</keyword>
<evidence type="ECO:0000256" key="6">
    <source>
        <dbReference type="ARBA" id="ARBA00023136"/>
    </source>
</evidence>
<feature type="transmembrane region" description="Helical" evidence="9">
    <location>
        <begin position="171"/>
        <end position="192"/>
    </location>
</feature>
<sequence>MRYNTIQKRSYMPGLDGLRALAVVAVIGYHLGLPFLPGGFLGVTLFFALSGYLITDILMSEWARESKISLKNFFIRRGKRLLPAVIFLLLCVSAYVSLFRPDLLSNLKSAFLPALFFFSNWWYIFNGTPYFASFATPSLLTHFWSLAVEAQFYLIWPLLLIAGQRFIKKKWLMIALTALAAAASAVLMAVLFQPGVDPSRIYYGTDTRVFSLLLGACLALACPSRKIMEAGRSRTARIVLDVAGFAALLGILFAVIYFTQYDDILYRGGMFLFSVVSLLLIAAAATPSTIIGKFFSIKPLRFIGNISYGIYLWQFPVIVISNTVFGSDRVNVPLSICQVAATVLLAAFSYYAVERPIRKNRIDDLLRNDIYMKILHARWWKKTAGALAVALVVVAGVGLLYARPVDNRDEELSALPSELHMDPSNDPDTAPPPADTSTAPPSAEVSPSAPATPDDSPDMSPTPPGVKPSDKPSPPPSPEGTDPAQSPSPPPAASPTDSAPIVSSDLSVTLIGDSIGIDVAPYLKKYYPNMIAEAKVGRQFYEAKKVITELIQNDQLAPTVIIELGSNGTVKESSLRDIIDLIGSDRKIVFVNTQVPKSWCTAVNSTLSKVSEEYANTVVADWYGASVNKSEYFYKDDVHPNKAGSLVLAKVISDAIENLHNM</sequence>
<evidence type="ECO:0000256" key="5">
    <source>
        <dbReference type="ARBA" id="ARBA00022989"/>
    </source>
</evidence>
<keyword evidence="5 9" id="KW-1133">Transmembrane helix</keyword>
<dbReference type="InterPro" id="IPR036514">
    <property type="entry name" value="SGNH_hydro_sf"/>
</dbReference>
<feature type="region of interest" description="Disordered" evidence="8">
    <location>
        <begin position="417"/>
        <end position="500"/>
    </location>
</feature>
<proteinExistence type="predicted"/>
<keyword evidence="11" id="KW-0378">Hydrolase</keyword>
<dbReference type="Gene3D" id="3.40.50.1110">
    <property type="entry name" value="SGNH hydrolase"/>
    <property type="match status" value="1"/>
</dbReference>
<dbReference type="GO" id="GO:0005886">
    <property type="term" value="C:plasma membrane"/>
    <property type="evidence" value="ECO:0007669"/>
    <property type="project" value="UniProtKB-SubCell"/>
</dbReference>
<reference evidence="11 12" key="1">
    <citation type="submission" date="2016-11" db="EMBL/GenBank/DDBJ databases">
        <authorList>
            <person name="Jaros S."/>
            <person name="Januszkiewicz K."/>
            <person name="Wedrychowicz H."/>
        </authorList>
    </citation>
    <scope>NUCLEOTIDE SEQUENCE [LARGE SCALE GENOMIC DNA]</scope>
    <source>
        <strain evidence="11 12">DSM 10068</strain>
    </source>
</reference>
<dbReference type="GO" id="GO:0009103">
    <property type="term" value="P:lipopolysaccharide biosynthetic process"/>
    <property type="evidence" value="ECO:0007669"/>
    <property type="project" value="TreeGrafter"/>
</dbReference>
<evidence type="ECO:0000313" key="12">
    <source>
        <dbReference type="Proteomes" id="UP000183995"/>
    </source>
</evidence>
<dbReference type="GO" id="GO:0016747">
    <property type="term" value="F:acyltransferase activity, transferring groups other than amino-acyl groups"/>
    <property type="evidence" value="ECO:0007669"/>
    <property type="project" value="InterPro"/>
</dbReference>
<evidence type="ECO:0000256" key="9">
    <source>
        <dbReference type="SAM" id="Phobius"/>
    </source>
</evidence>
<feature type="transmembrane region" description="Helical" evidence="9">
    <location>
        <begin position="306"/>
        <end position="326"/>
    </location>
</feature>
<keyword evidence="2" id="KW-1003">Cell membrane</keyword>
<evidence type="ECO:0000256" key="4">
    <source>
        <dbReference type="ARBA" id="ARBA00022692"/>
    </source>
</evidence>
<comment type="subcellular location">
    <subcellularLocation>
        <location evidence="1">Cell membrane</location>
        <topology evidence="1">Multi-pass membrane protein</topology>
    </subcellularLocation>
</comment>
<evidence type="ECO:0000256" key="8">
    <source>
        <dbReference type="SAM" id="MobiDB-lite"/>
    </source>
</evidence>
<dbReference type="GO" id="GO:0016787">
    <property type="term" value="F:hydrolase activity"/>
    <property type="evidence" value="ECO:0007669"/>
    <property type="project" value="UniProtKB-KW"/>
</dbReference>
<feature type="transmembrane region" description="Helical" evidence="9">
    <location>
        <begin position="264"/>
        <end position="285"/>
    </location>
</feature>
<feature type="transmembrane region" description="Helical" evidence="9">
    <location>
        <begin position="139"/>
        <end position="159"/>
    </location>
</feature>
<dbReference type="Pfam" id="PF01757">
    <property type="entry name" value="Acyl_transf_3"/>
    <property type="match status" value="1"/>
</dbReference>
<evidence type="ECO:0000256" key="3">
    <source>
        <dbReference type="ARBA" id="ARBA00022679"/>
    </source>
</evidence>
<feature type="transmembrane region" description="Helical" evidence="9">
    <location>
        <begin position="383"/>
        <end position="402"/>
    </location>
</feature>
<dbReference type="PANTHER" id="PTHR23028:SF53">
    <property type="entry name" value="ACYL_TRANSF_3 DOMAIN-CONTAINING PROTEIN"/>
    <property type="match status" value="1"/>
</dbReference>